<dbReference type="Gene3D" id="3.30.1230.10">
    <property type="entry name" value="YlxR-like"/>
    <property type="match status" value="1"/>
</dbReference>
<proteinExistence type="predicted"/>
<organism evidence="2">
    <name type="scientific">uncultured Alphaproteobacteria bacterium</name>
    <dbReference type="NCBI Taxonomy" id="91750"/>
    <lineage>
        <taxon>Bacteria</taxon>
        <taxon>Pseudomonadati</taxon>
        <taxon>Pseudomonadota</taxon>
        <taxon>Alphaproteobacteria</taxon>
        <taxon>environmental samples</taxon>
    </lineage>
</organism>
<evidence type="ECO:0000313" key="2">
    <source>
        <dbReference type="EMBL" id="SBW08452.1"/>
    </source>
</evidence>
<dbReference type="InterPro" id="IPR035931">
    <property type="entry name" value="YlxR-like_sf"/>
</dbReference>
<dbReference type="PANTHER" id="PTHR34215">
    <property type="entry name" value="BLL0784 PROTEIN"/>
    <property type="match status" value="1"/>
</dbReference>
<reference evidence="2" key="1">
    <citation type="submission" date="2016-04" db="EMBL/GenBank/DDBJ databases">
        <authorList>
            <person name="Evans L.H."/>
            <person name="Alamgir A."/>
            <person name="Owens N."/>
            <person name="Weber N.D."/>
            <person name="Virtaneva K."/>
            <person name="Barbian K."/>
            <person name="Babar A."/>
            <person name="Rosenke K."/>
        </authorList>
    </citation>
    <scope>NUCLEOTIDE SEQUENCE</scope>
    <source>
        <strain evidence="2">86</strain>
    </source>
</reference>
<dbReference type="NCBIfam" id="NF006622">
    <property type="entry name" value="PRK09190.1"/>
    <property type="match status" value="1"/>
</dbReference>
<dbReference type="AlphaFoldDB" id="A0A212K9Y7"/>
<dbReference type="PANTHER" id="PTHR34215:SF1">
    <property type="entry name" value="YLXR DOMAIN-CONTAINING PROTEIN"/>
    <property type="match status" value="1"/>
</dbReference>
<dbReference type="InterPro" id="IPR037465">
    <property type="entry name" value="YlxR"/>
</dbReference>
<protein>
    <recommendedName>
        <fullName evidence="1">YlxR domain-containing protein</fullName>
    </recommendedName>
</protein>
<dbReference type="Gene3D" id="3.30.1330.30">
    <property type="match status" value="1"/>
</dbReference>
<dbReference type="InterPro" id="IPR029064">
    <property type="entry name" value="Ribosomal_eL30-like_sf"/>
</dbReference>
<gene>
    <name evidence="2" type="ORF">KL86APRO_12395</name>
</gene>
<dbReference type="InterPro" id="IPR007393">
    <property type="entry name" value="YlxR_dom"/>
</dbReference>
<name>A0A212K9Y7_9PROT</name>
<dbReference type="SUPFAM" id="SSF64376">
    <property type="entry name" value="YlxR-like"/>
    <property type="match status" value="1"/>
</dbReference>
<sequence>MTQTPDTDPDDGDGPRRRCLVLGGTQPTDLLVRFVVGPDGAIVPDVDERLPGRGFWLSARRDVVETAVKRKAFPRAARRAVAVPEDLADRLERLLLRRCLDSLGLARRSGVAVCGFDKVAEAIAAGSGWLIAAKDGGADGLRKIGQVERRSAQTVRHAEPALTAAELGAAFARDRAVHGWVGAGPLGERIARDMARLAAYRGQDEDRSAEPAQ</sequence>
<dbReference type="Pfam" id="PF04296">
    <property type="entry name" value="YlxR"/>
    <property type="match status" value="1"/>
</dbReference>
<dbReference type="EMBL" id="FLUO01000001">
    <property type="protein sequence ID" value="SBW08452.1"/>
    <property type="molecule type" value="Genomic_DNA"/>
</dbReference>
<feature type="domain" description="YlxR" evidence="1">
    <location>
        <begin position="17"/>
        <end position="92"/>
    </location>
</feature>
<evidence type="ECO:0000259" key="1">
    <source>
        <dbReference type="Pfam" id="PF04296"/>
    </source>
</evidence>
<accession>A0A212K9Y7</accession>